<sequence>MTYELPPAWDGRVNSLGFAKPPAETRVVAAMSGGVDSSVVAAMLKAQG</sequence>
<gene>
    <name evidence="1" type="ORF">DD728_09505</name>
</gene>
<feature type="non-terminal residue" evidence="1">
    <location>
        <position position="48"/>
    </location>
</feature>
<dbReference type="SUPFAM" id="SSF52402">
    <property type="entry name" value="Adenine nucleotide alpha hydrolases-like"/>
    <property type="match status" value="1"/>
</dbReference>
<name>A0A356W602_9PROT</name>
<dbReference type="Gene3D" id="3.40.50.620">
    <property type="entry name" value="HUPs"/>
    <property type="match status" value="1"/>
</dbReference>
<dbReference type="InterPro" id="IPR014729">
    <property type="entry name" value="Rossmann-like_a/b/a_fold"/>
</dbReference>
<dbReference type="Pfam" id="PF03054">
    <property type="entry name" value="tRNA_Me_trans"/>
    <property type="match status" value="1"/>
</dbReference>
<accession>A0A356W602</accession>
<evidence type="ECO:0000313" key="2">
    <source>
        <dbReference type="Proteomes" id="UP000263957"/>
    </source>
</evidence>
<comment type="caution">
    <text evidence="1">The sequence shown here is derived from an EMBL/GenBank/DDBJ whole genome shotgun (WGS) entry which is preliminary data.</text>
</comment>
<proteinExistence type="predicted"/>
<evidence type="ECO:0000313" key="1">
    <source>
        <dbReference type="EMBL" id="HBQ49104.1"/>
    </source>
</evidence>
<dbReference type="EMBL" id="DOGS01000193">
    <property type="protein sequence ID" value="HBQ49104.1"/>
    <property type="molecule type" value="Genomic_DNA"/>
</dbReference>
<protein>
    <submittedName>
        <fullName evidence="1">tRNA 2-thiouridine(34) synthase MnmA</fullName>
    </submittedName>
</protein>
<reference evidence="1 2" key="1">
    <citation type="journal article" date="2018" name="Nat. Biotechnol.">
        <title>A standardized bacterial taxonomy based on genome phylogeny substantially revises the tree of life.</title>
        <authorList>
            <person name="Parks D.H."/>
            <person name="Chuvochina M."/>
            <person name="Waite D.W."/>
            <person name="Rinke C."/>
            <person name="Skarshewski A."/>
            <person name="Chaumeil P.A."/>
            <person name="Hugenholtz P."/>
        </authorList>
    </citation>
    <scope>NUCLEOTIDE SEQUENCE [LARGE SCALE GENOMIC DNA]</scope>
    <source>
        <strain evidence="1">UBA10378</strain>
    </source>
</reference>
<dbReference type="AlphaFoldDB" id="A0A356W602"/>
<organism evidence="1 2">
    <name type="scientific">Hyphomonas atlantica</name>
    <dbReference type="NCBI Taxonomy" id="1280948"/>
    <lineage>
        <taxon>Bacteria</taxon>
        <taxon>Pseudomonadati</taxon>
        <taxon>Pseudomonadota</taxon>
        <taxon>Alphaproteobacteria</taxon>
        <taxon>Hyphomonadales</taxon>
        <taxon>Hyphomonadaceae</taxon>
        <taxon>Hyphomonas</taxon>
    </lineage>
</organism>
<dbReference type="Proteomes" id="UP000263957">
    <property type="component" value="Unassembled WGS sequence"/>
</dbReference>